<dbReference type="AlphaFoldDB" id="A0A1G7TX61"/>
<gene>
    <name evidence="1" type="ORF">SAMN05421505_1044</name>
</gene>
<organism evidence="1 2">
    <name type="scientific">Sinosporangium album</name>
    <dbReference type="NCBI Taxonomy" id="504805"/>
    <lineage>
        <taxon>Bacteria</taxon>
        <taxon>Bacillati</taxon>
        <taxon>Actinomycetota</taxon>
        <taxon>Actinomycetes</taxon>
        <taxon>Streptosporangiales</taxon>
        <taxon>Streptosporangiaceae</taxon>
        <taxon>Sinosporangium</taxon>
    </lineage>
</organism>
<name>A0A1G7TX61_9ACTN</name>
<sequence>MWKRPAPAATVRLGPFAVEAPETPDALWVLDGRQRVISLVGALSASEETVDPRFRIFYNLKEDTFVSIGRREEVPDECLPLTLTLDPAGVSSWTEARFWLTKAELMRVNALIAELHTAPIPMTVIEGPDERRAHQIFDRLTFGGHPDRWRTTRLDVGGAAPGAGAGTGLAALESDVDAFGFGEIPADVLKHSVAAVRFGRPYDAALDTLTGDEWNAAFRRTEHALGIAVDFLRSDADIPHDRVLPGQWVLVPLARFVALFGAPTGRVAELLRRWTWRGFVDGIFSRQESALPVISSIGAAPLTSATRLLSGVRPTVDVRGELDWTVKFPQ</sequence>
<reference evidence="1 2" key="1">
    <citation type="submission" date="2016-10" db="EMBL/GenBank/DDBJ databases">
        <authorList>
            <person name="de Groot N.N."/>
        </authorList>
    </citation>
    <scope>NUCLEOTIDE SEQUENCE [LARGE SCALE GENOMIC DNA]</scope>
    <source>
        <strain evidence="1 2">CPCC 201354</strain>
    </source>
</reference>
<evidence type="ECO:0000313" key="2">
    <source>
        <dbReference type="Proteomes" id="UP000198923"/>
    </source>
</evidence>
<evidence type="ECO:0000313" key="1">
    <source>
        <dbReference type="EMBL" id="SDG39957.1"/>
    </source>
</evidence>
<dbReference type="STRING" id="504805.SAMN05421505_1044"/>
<protein>
    <recommendedName>
        <fullName evidence="3">DUF262 domain-containing protein</fullName>
    </recommendedName>
</protein>
<dbReference type="Proteomes" id="UP000198923">
    <property type="component" value="Unassembled WGS sequence"/>
</dbReference>
<evidence type="ECO:0008006" key="3">
    <source>
        <dbReference type="Google" id="ProtNLM"/>
    </source>
</evidence>
<accession>A0A1G7TX61</accession>
<dbReference type="EMBL" id="FNCN01000004">
    <property type="protein sequence ID" value="SDG39957.1"/>
    <property type="molecule type" value="Genomic_DNA"/>
</dbReference>
<proteinExistence type="predicted"/>
<keyword evidence="2" id="KW-1185">Reference proteome</keyword>